<keyword evidence="3" id="KW-1185">Reference proteome</keyword>
<dbReference type="CDD" id="cd00093">
    <property type="entry name" value="HTH_XRE"/>
    <property type="match status" value="1"/>
</dbReference>
<name>A0A251WV02_9RHOB</name>
<dbReference type="PANTHER" id="PTHR43236">
    <property type="entry name" value="ANTITOXIN HIGA1"/>
    <property type="match status" value="1"/>
</dbReference>
<comment type="caution">
    <text evidence="2">The sequence shown here is derived from an EMBL/GenBank/DDBJ whole genome shotgun (WGS) entry which is preliminary data.</text>
</comment>
<dbReference type="Gene3D" id="1.10.260.40">
    <property type="entry name" value="lambda repressor-like DNA-binding domains"/>
    <property type="match status" value="1"/>
</dbReference>
<dbReference type="Pfam" id="PF01381">
    <property type="entry name" value="HTH_3"/>
    <property type="match status" value="1"/>
</dbReference>
<dbReference type="PROSITE" id="PS50943">
    <property type="entry name" value="HTH_CROC1"/>
    <property type="match status" value="1"/>
</dbReference>
<dbReference type="InterPro" id="IPR001387">
    <property type="entry name" value="Cro/C1-type_HTH"/>
</dbReference>
<accession>A0A251WV02</accession>
<protein>
    <recommendedName>
        <fullName evidence="1">HTH cro/C1-type domain-containing protein</fullName>
    </recommendedName>
</protein>
<dbReference type="SUPFAM" id="SSF47413">
    <property type="entry name" value="lambda repressor-like DNA-binding domains"/>
    <property type="match status" value="1"/>
</dbReference>
<dbReference type="InterPro" id="IPR010982">
    <property type="entry name" value="Lambda_DNA-bd_dom_sf"/>
</dbReference>
<proteinExistence type="predicted"/>
<dbReference type="InterPro" id="IPR052345">
    <property type="entry name" value="Rad_response_metalloprotease"/>
</dbReference>
<reference evidence="2 3" key="1">
    <citation type="submission" date="2016-12" db="EMBL/GenBank/DDBJ databases">
        <title>The draft genome sequence of HSLHS2.</title>
        <authorList>
            <person name="Hu D."/>
            <person name="Wang L."/>
            <person name="Shao Z."/>
        </authorList>
    </citation>
    <scope>NUCLEOTIDE SEQUENCE [LARGE SCALE GENOMIC DNA]</scope>
    <source>
        <strain evidence="2">MCCC 1A06712</strain>
    </source>
</reference>
<dbReference type="SMART" id="SM00530">
    <property type="entry name" value="HTH_XRE"/>
    <property type="match status" value="1"/>
</dbReference>
<dbReference type="GO" id="GO:0003677">
    <property type="term" value="F:DNA binding"/>
    <property type="evidence" value="ECO:0007669"/>
    <property type="project" value="InterPro"/>
</dbReference>
<feature type="domain" description="HTH cro/C1-type" evidence="1">
    <location>
        <begin position="13"/>
        <end position="67"/>
    </location>
</feature>
<organism evidence="2 3">
    <name type="scientific">Marivivens niveibacter</name>
    <dbReference type="NCBI Taxonomy" id="1930667"/>
    <lineage>
        <taxon>Bacteria</taxon>
        <taxon>Pseudomonadati</taxon>
        <taxon>Pseudomonadota</taxon>
        <taxon>Alphaproteobacteria</taxon>
        <taxon>Rhodobacterales</taxon>
        <taxon>Paracoccaceae</taxon>
        <taxon>Marivivens group</taxon>
        <taxon>Marivivens</taxon>
    </lineage>
</organism>
<gene>
    <name evidence="2" type="ORF">BVC71_14505</name>
</gene>
<evidence type="ECO:0000313" key="3">
    <source>
        <dbReference type="Proteomes" id="UP000194664"/>
    </source>
</evidence>
<dbReference type="AlphaFoldDB" id="A0A251WV02"/>
<sequence>MAHPIDNFVAQKIRTARLMRGLTQSALADHIGCSFQQLQKYEAGQNRVSASRLYEISQALDVAPGYFFDGIENDDETKEIDTTASRILFALAKIEDPTVKETLCRLAQSIAQTSDDAVSHADHSE</sequence>
<dbReference type="PANTHER" id="PTHR43236:SF1">
    <property type="entry name" value="BLL7220 PROTEIN"/>
    <property type="match status" value="1"/>
</dbReference>
<dbReference type="OrthoDB" id="9797172at2"/>
<dbReference type="EMBL" id="MSPP01000007">
    <property type="protein sequence ID" value="OUD08176.1"/>
    <property type="molecule type" value="Genomic_DNA"/>
</dbReference>
<dbReference type="RefSeq" id="WP_086452414.1">
    <property type="nucleotide sequence ID" value="NZ_MSPP01000007.1"/>
</dbReference>
<evidence type="ECO:0000313" key="2">
    <source>
        <dbReference type="EMBL" id="OUD08176.1"/>
    </source>
</evidence>
<dbReference type="Proteomes" id="UP000194664">
    <property type="component" value="Unassembled WGS sequence"/>
</dbReference>
<evidence type="ECO:0000259" key="1">
    <source>
        <dbReference type="PROSITE" id="PS50943"/>
    </source>
</evidence>